<dbReference type="InterPro" id="IPR035952">
    <property type="entry name" value="Rhomboid-like_sf"/>
</dbReference>
<reference evidence="9 10" key="1">
    <citation type="submission" date="2024-02" db="EMBL/GenBank/DDBJ databases">
        <title>Haloferula sargassicola NBRC 104335.</title>
        <authorList>
            <person name="Ichikawa N."/>
            <person name="Katano-Makiyama Y."/>
            <person name="Hidaka K."/>
        </authorList>
    </citation>
    <scope>NUCLEOTIDE SEQUENCE [LARGE SCALE GENOMIC DNA]</scope>
    <source>
        <strain evidence="9 10">NBRC 104335</strain>
    </source>
</reference>
<comment type="caution">
    <text evidence="9">The sequence shown here is derived from an EMBL/GenBank/DDBJ whole genome shotgun (WGS) entry which is preliminary data.</text>
</comment>
<dbReference type="Pfam" id="PF01694">
    <property type="entry name" value="Rhomboid"/>
    <property type="match status" value="1"/>
</dbReference>
<comment type="subcellular location">
    <subcellularLocation>
        <location evidence="1">Membrane</location>
        <topology evidence="1">Multi-pass membrane protein</topology>
    </subcellularLocation>
</comment>
<feature type="transmembrane region" description="Helical" evidence="7">
    <location>
        <begin position="164"/>
        <end position="183"/>
    </location>
</feature>
<evidence type="ECO:0000259" key="8">
    <source>
        <dbReference type="Pfam" id="PF01694"/>
    </source>
</evidence>
<evidence type="ECO:0000256" key="1">
    <source>
        <dbReference type="ARBA" id="ARBA00004141"/>
    </source>
</evidence>
<feature type="transmembrane region" description="Helical" evidence="7">
    <location>
        <begin position="131"/>
        <end position="152"/>
    </location>
</feature>
<feature type="transmembrane region" description="Helical" evidence="7">
    <location>
        <begin position="12"/>
        <end position="34"/>
    </location>
</feature>
<dbReference type="RefSeq" id="WP_353567301.1">
    <property type="nucleotide sequence ID" value="NZ_BAABRI010000012.1"/>
</dbReference>
<dbReference type="Gene3D" id="1.20.1540.10">
    <property type="entry name" value="Rhomboid-like"/>
    <property type="match status" value="1"/>
</dbReference>
<feature type="domain" description="Peptidase S54 rhomboid" evidence="8">
    <location>
        <begin position="67"/>
        <end position="216"/>
    </location>
</feature>
<keyword evidence="3 7" id="KW-0812">Transmembrane</keyword>
<keyword evidence="4" id="KW-0378">Hydrolase</keyword>
<evidence type="ECO:0000313" key="9">
    <source>
        <dbReference type="EMBL" id="GAA5483181.1"/>
    </source>
</evidence>
<dbReference type="EMBL" id="BAABRI010000012">
    <property type="protein sequence ID" value="GAA5483181.1"/>
    <property type="molecule type" value="Genomic_DNA"/>
</dbReference>
<evidence type="ECO:0000256" key="4">
    <source>
        <dbReference type="ARBA" id="ARBA00022801"/>
    </source>
</evidence>
<sequence length="227" mass="24633">MRWACDGFGGLMRVQGVLLGLILGISLVFIAQLFGDWDEAWEVNPGAVVESWHRLREGSAGSGDAHHFLTLLSCAFLHGDVFHLTGNMAYLWGFGALVSELLGWRWMLGVFLLSALGASVSHVIIERDSWIPMLGASGAISGLMGAYLDMALRWDLPDPHIWPLAEPVAPWKLAALAAVFFAMDYHSMFTRTAGNIAVGAHVGGFTVGLVLAALVVPMPRVARHRRT</sequence>
<comment type="similarity">
    <text evidence="2">Belongs to the peptidase S54 family.</text>
</comment>
<protein>
    <recommendedName>
        <fullName evidence="8">Peptidase S54 rhomboid domain-containing protein</fullName>
    </recommendedName>
</protein>
<dbReference type="PANTHER" id="PTHR43731:SF14">
    <property type="entry name" value="PRESENILIN-ASSOCIATED RHOMBOID-LIKE PROTEIN, MITOCHONDRIAL"/>
    <property type="match status" value="1"/>
</dbReference>
<proteinExistence type="inferred from homology"/>
<dbReference type="SUPFAM" id="SSF144091">
    <property type="entry name" value="Rhomboid-like"/>
    <property type="match status" value="1"/>
</dbReference>
<evidence type="ECO:0000256" key="5">
    <source>
        <dbReference type="ARBA" id="ARBA00022989"/>
    </source>
</evidence>
<evidence type="ECO:0000256" key="6">
    <source>
        <dbReference type="ARBA" id="ARBA00023136"/>
    </source>
</evidence>
<feature type="transmembrane region" description="Helical" evidence="7">
    <location>
        <begin position="106"/>
        <end position="125"/>
    </location>
</feature>
<organism evidence="9 10">
    <name type="scientific">Haloferula sargassicola</name>
    <dbReference type="NCBI Taxonomy" id="490096"/>
    <lineage>
        <taxon>Bacteria</taxon>
        <taxon>Pseudomonadati</taxon>
        <taxon>Verrucomicrobiota</taxon>
        <taxon>Verrucomicrobiia</taxon>
        <taxon>Verrucomicrobiales</taxon>
        <taxon>Verrucomicrobiaceae</taxon>
        <taxon>Haloferula</taxon>
    </lineage>
</organism>
<evidence type="ECO:0000313" key="10">
    <source>
        <dbReference type="Proteomes" id="UP001476282"/>
    </source>
</evidence>
<gene>
    <name evidence="9" type="ORF">Hsar01_02410</name>
</gene>
<evidence type="ECO:0000256" key="2">
    <source>
        <dbReference type="ARBA" id="ARBA00009045"/>
    </source>
</evidence>
<feature type="transmembrane region" description="Helical" evidence="7">
    <location>
        <begin position="195"/>
        <end position="216"/>
    </location>
</feature>
<dbReference type="PANTHER" id="PTHR43731">
    <property type="entry name" value="RHOMBOID PROTEASE"/>
    <property type="match status" value="1"/>
</dbReference>
<evidence type="ECO:0000256" key="7">
    <source>
        <dbReference type="SAM" id="Phobius"/>
    </source>
</evidence>
<dbReference type="InterPro" id="IPR022764">
    <property type="entry name" value="Peptidase_S54_rhomboid_dom"/>
</dbReference>
<evidence type="ECO:0000256" key="3">
    <source>
        <dbReference type="ARBA" id="ARBA00022692"/>
    </source>
</evidence>
<name>A0ABP9US21_9BACT</name>
<dbReference type="Proteomes" id="UP001476282">
    <property type="component" value="Unassembled WGS sequence"/>
</dbReference>
<keyword evidence="5 7" id="KW-1133">Transmembrane helix</keyword>
<dbReference type="InterPro" id="IPR050925">
    <property type="entry name" value="Rhomboid_protease_S54"/>
</dbReference>
<accession>A0ABP9US21</accession>
<keyword evidence="10" id="KW-1185">Reference proteome</keyword>
<keyword evidence="6 7" id="KW-0472">Membrane</keyword>